<keyword evidence="7 8" id="KW-0012">Acyltransferase</keyword>
<dbReference type="PROSITE" id="PS50216">
    <property type="entry name" value="DHHC"/>
    <property type="match status" value="1"/>
</dbReference>
<evidence type="ECO:0000256" key="6">
    <source>
        <dbReference type="ARBA" id="ARBA00023136"/>
    </source>
</evidence>
<comment type="catalytic activity">
    <reaction evidence="8">
        <text>L-cysteinyl-[protein] + hexadecanoyl-CoA = S-hexadecanoyl-L-cysteinyl-[protein] + CoA</text>
        <dbReference type="Rhea" id="RHEA:36683"/>
        <dbReference type="Rhea" id="RHEA-COMP:10131"/>
        <dbReference type="Rhea" id="RHEA-COMP:11032"/>
        <dbReference type="ChEBI" id="CHEBI:29950"/>
        <dbReference type="ChEBI" id="CHEBI:57287"/>
        <dbReference type="ChEBI" id="CHEBI:57379"/>
        <dbReference type="ChEBI" id="CHEBI:74151"/>
        <dbReference type="EC" id="2.3.1.225"/>
    </reaction>
</comment>
<evidence type="ECO:0000256" key="3">
    <source>
        <dbReference type="ARBA" id="ARBA00022679"/>
    </source>
</evidence>
<dbReference type="AlphaFoldDB" id="A0A1D1Z1X5"/>
<protein>
    <recommendedName>
        <fullName evidence="8">S-acyltransferase</fullName>
        <ecNumber evidence="8">2.3.1.225</ecNumber>
    </recommendedName>
    <alternativeName>
        <fullName evidence="8">Palmitoyltransferase</fullName>
    </alternativeName>
</protein>
<evidence type="ECO:0000256" key="4">
    <source>
        <dbReference type="ARBA" id="ARBA00022692"/>
    </source>
</evidence>
<feature type="transmembrane region" description="Helical" evidence="8">
    <location>
        <begin position="12"/>
        <end position="33"/>
    </location>
</feature>
<comment type="subcellular location">
    <subcellularLocation>
        <location evidence="1">Membrane</location>
        <topology evidence="1">Multi-pass membrane protein</topology>
    </subcellularLocation>
</comment>
<accession>A0A1D1Z1X5</accession>
<dbReference type="Pfam" id="PF01529">
    <property type="entry name" value="DHHC"/>
    <property type="match status" value="1"/>
</dbReference>
<feature type="transmembrane region" description="Helical" evidence="8">
    <location>
        <begin position="45"/>
        <end position="68"/>
    </location>
</feature>
<keyword evidence="4 8" id="KW-0812">Transmembrane</keyword>
<reference evidence="11" key="1">
    <citation type="submission" date="2015-07" db="EMBL/GenBank/DDBJ databases">
        <title>Transcriptome Assembly of Anthurium amnicola.</title>
        <authorList>
            <person name="Suzuki J."/>
        </authorList>
    </citation>
    <scope>NUCLEOTIDE SEQUENCE</scope>
</reference>
<evidence type="ECO:0000256" key="5">
    <source>
        <dbReference type="ARBA" id="ARBA00022989"/>
    </source>
</evidence>
<feature type="transmembrane region" description="Helical" evidence="8">
    <location>
        <begin position="176"/>
        <end position="201"/>
    </location>
</feature>
<sequence length="270" mass="30683">MVGRKGRRFLSLPVVAVIALMGFVHYFTVYVFIEDWLSLGSSAGFYNALVFSFLALMSLASFFAAVLVDPGHVPASFVPDTEGSQGNGVRLKYCDRCCSYKPPRSHHCRVCRMCVLKMDHHCLWINNCVGYANYKPFVIFVLYASSSSIYSMVMFVCSTLQNDHKFIGRASLEYFHVAYGSIIIILSMLLGTLLGWHIYLLSRNMTTIEYREGVRAMWLARKSGQSYHHLFDRGMHKNLTSILGPNVLKWFCPLALGHLRDGTQFPIYQE</sequence>
<comment type="similarity">
    <text evidence="2 8">Belongs to the DHHC palmitoyltransferase family.</text>
</comment>
<feature type="transmembrane region" description="Helical" evidence="8">
    <location>
        <begin position="137"/>
        <end position="156"/>
    </location>
</feature>
<name>A0A1D1Z1X5_9ARAE</name>
<evidence type="ECO:0000256" key="8">
    <source>
        <dbReference type="RuleBase" id="RU079119"/>
    </source>
</evidence>
<dbReference type="EMBL" id="GDJX01007011">
    <property type="protein sequence ID" value="JAT60925.1"/>
    <property type="molecule type" value="Transcribed_RNA"/>
</dbReference>
<evidence type="ECO:0000313" key="11">
    <source>
        <dbReference type="EMBL" id="JAT60925.1"/>
    </source>
</evidence>
<dbReference type="PANTHER" id="PTHR12246">
    <property type="entry name" value="PALMITOYLTRANSFERASE ZDHHC16"/>
    <property type="match status" value="1"/>
</dbReference>
<keyword evidence="3 8" id="KW-0808">Transferase</keyword>
<evidence type="ECO:0000259" key="9">
    <source>
        <dbReference type="Pfam" id="PF01529"/>
    </source>
</evidence>
<evidence type="ECO:0000256" key="1">
    <source>
        <dbReference type="ARBA" id="ARBA00004141"/>
    </source>
</evidence>
<comment type="domain">
    <text evidence="8">The DHHC domain is required for palmitoyltransferase activity.</text>
</comment>
<proteinExistence type="inferred from homology"/>
<dbReference type="GO" id="GO:0016020">
    <property type="term" value="C:membrane"/>
    <property type="evidence" value="ECO:0007669"/>
    <property type="project" value="UniProtKB-SubCell"/>
</dbReference>
<keyword evidence="5 8" id="KW-1133">Transmembrane helix</keyword>
<evidence type="ECO:0000256" key="7">
    <source>
        <dbReference type="ARBA" id="ARBA00023315"/>
    </source>
</evidence>
<dbReference type="EC" id="2.3.1.225" evidence="8"/>
<feature type="domain" description="Palmitoyltransferase DHHC" evidence="9">
    <location>
        <begin position="91"/>
        <end position="211"/>
    </location>
</feature>
<evidence type="ECO:0000256" key="2">
    <source>
        <dbReference type="ARBA" id="ARBA00008574"/>
    </source>
</evidence>
<organism evidence="11">
    <name type="scientific">Anthurium amnicola</name>
    <dbReference type="NCBI Taxonomy" id="1678845"/>
    <lineage>
        <taxon>Eukaryota</taxon>
        <taxon>Viridiplantae</taxon>
        <taxon>Streptophyta</taxon>
        <taxon>Embryophyta</taxon>
        <taxon>Tracheophyta</taxon>
        <taxon>Spermatophyta</taxon>
        <taxon>Magnoliopsida</taxon>
        <taxon>Liliopsida</taxon>
        <taxon>Araceae</taxon>
        <taxon>Pothoideae</taxon>
        <taxon>Potheae</taxon>
        <taxon>Anthurium</taxon>
    </lineage>
</organism>
<dbReference type="EMBL" id="GDJX01025806">
    <property type="protein sequence ID" value="JAT42130.1"/>
    <property type="molecule type" value="Transcribed_RNA"/>
</dbReference>
<dbReference type="InterPro" id="IPR039859">
    <property type="entry name" value="PFA4/ZDH16/20/ERF2-like"/>
</dbReference>
<evidence type="ECO:0000313" key="10">
    <source>
        <dbReference type="EMBL" id="JAT42130.1"/>
    </source>
</evidence>
<dbReference type="GO" id="GO:0019706">
    <property type="term" value="F:protein-cysteine S-palmitoyltransferase activity"/>
    <property type="evidence" value="ECO:0007669"/>
    <property type="project" value="UniProtKB-EC"/>
</dbReference>
<dbReference type="InterPro" id="IPR001594">
    <property type="entry name" value="Palmitoyltrfase_DHHC"/>
</dbReference>
<keyword evidence="6 8" id="KW-0472">Membrane</keyword>
<gene>
    <name evidence="11" type="primary">At5g04270_4</name>
    <name evidence="10" type="synonym">At5g04270_1</name>
    <name evidence="10" type="ORF">g.114519</name>
    <name evidence="11" type="ORF">g.114527</name>
</gene>